<dbReference type="RefSeq" id="XP_021843548.2">
    <property type="nucleotide sequence ID" value="XM_021987856.2"/>
</dbReference>
<comment type="similarity">
    <text evidence="3">Belongs to the patatin family.</text>
</comment>
<evidence type="ECO:0000256" key="1">
    <source>
        <dbReference type="ARBA" id="ARBA00023098"/>
    </source>
</evidence>
<keyword evidence="6" id="KW-1185">Reference proteome</keyword>
<keyword evidence="1 2" id="KW-0443">Lipid metabolism</keyword>
<comment type="domain">
    <text evidence="3">The nitrogen atoms of the two glycine residues in the GGXR motif define the oxyanion hole, and stabilize the oxyanion that forms during the nucleophilic attack by the catalytic serine during substrate cleavage.</text>
</comment>
<dbReference type="GO" id="GO:0004806">
    <property type="term" value="F:triacylglycerol lipase activity"/>
    <property type="evidence" value="ECO:0000318"/>
    <property type="project" value="GO_Central"/>
</dbReference>
<feature type="active site" description="Nucleophile" evidence="2">
    <location>
        <position position="249"/>
    </location>
</feature>
<dbReference type="GO" id="GO:0005737">
    <property type="term" value="C:cytoplasm"/>
    <property type="evidence" value="ECO:0000318"/>
    <property type="project" value="GO_Central"/>
</dbReference>
<dbReference type="EC" id="3.1.1.-" evidence="3"/>
<evidence type="ECO:0000313" key="7">
    <source>
        <dbReference type="RefSeq" id="XP_021843548.2"/>
    </source>
</evidence>
<dbReference type="GO" id="GO:0019433">
    <property type="term" value="P:triglyceride catabolic process"/>
    <property type="evidence" value="ECO:0000318"/>
    <property type="project" value="GO_Central"/>
</dbReference>
<comment type="function">
    <text evidence="3">Lipolytic acyl hydrolase (LAH).</text>
</comment>
<sequence length="455" mass="49710">MQNVRICRQTTHFLRRRCFSAMAAHSPSSSSLSSIFISRSRPSLSSSHSKLNPNPNPNYIFHKSLQISIRTIPRCTFKSSPIHSNKSPTETDDEPPPPPPPSPQHQPGKGGGETSLLSTSSKRSFAVATGELFIGIASRLVNFRGKINSPSESSTISMDEDSTIPRYNASEKSESGERIAAVIEDSLEPGVLWEQREKDVEAEKRRKAVTSPGFSFSAAGLLFPYHLGVAQFLIENGYIKETTPLAGSSAGAIVCAVIASGSSMQDALQATKILAEDCRTNGTAFRLGAVLRDVLQKVLPDDAYTRCNGRVRVAITQIVWRPKGLLVDQFDSNEDLINALFTSSFIPGYLAPRPATMFRNRLCIDGGLTLFMPPTSAPQTVRVCAFPASTLRMAGIGISPDCNPENRLSTRQLFNWALEPAEDLMLDKLFEFGYSDAASWAKENPVNSILQQEKP</sequence>
<dbReference type="Gene3D" id="3.40.1090.10">
    <property type="entry name" value="Cytosolic phospholipase A2 catalytic domain"/>
    <property type="match status" value="1"/>
</dbReference>
<dbReference type="InterPro" id="IPR016035">
    <property type="entry name" value="Acyl_Trfase/lysoPLipase"/>
</dbReference>
<evidence type="ECO:0000256" key="2">
    <source>
        <dbReference type="PROSITE-ProRule" id="PRU01161"/>
    </source>
</evidence>
<reference evidence="7" key="2">
    <citation type="submission" date="2025-08" db="UniProtKB">
        <authorList>
            <consortium name="RefSeq"/>
        </authorList>
    </citation>
    <scope>IDENTIFICATION</scope>
    <source>
        <tissue evidence="7">Leaf</tissue>
    </source>
</reference>
<feature type="region of interest" description="Disordered" evidence="4">
    <location>
        <begin position="78"/>
        <end position="121"/>
    </location>
</feature>
<accession>A0A9R0JR43</accession>
<dbReference type="GO" id="GO:0055088">
    <property type="term" value="P:lipid homeostasis"/>
    <property type="evidence" value="ECO:0000318"/>
    <property type="project" value="GO_Central"/>
</dbReference>
<keyword evidence="2 3" id="KW-0378">Hydrolase</keyword>
<dbReference type="KEGG" id="soe:110783510"/>
<feature type="short sequence motif" description="DGA/G" evidence="2">
    <location>
        <begin position="365"/>
        <end position="367"/>
    </location>
</feature>
<organism evidence="6 7">
    <name type="scientific">Spinacia oleracea</name>
    <name type="common">Spinach</name>
    <dbReference type="NCBI Taxonomy" id="3562"/>
    <lineage>
        <taxon>Eukaryota</taxon>
        <taxon>Viridiplantae</taxon>
        <taxon>Streptophyta</taxon>
        <taxon>Embryophyta</taxon>
        <taxon>Tracheophyta</taxon>
        <taxon>Spermatophyta</taxon>
        <taxon>Magnoliopsida</taxon>
        <taxon>eudicotyledons</taxon>
        <taxon>Gunneridae</taxon>
        <taxon>Pentapetalae</taxon>
        <taxon>Caryophyllales</taxon>
        <taxon>Chenopodiaceae</taxon>
        <taxon>Chenopodioideae</taxon>
        <taxon>Anserineae</taxon>
        <taxon>Spinacia</taxon>
    </lineage>
</organism>
<dbReference type="GO" id="GO:0016020">
    <property type="term" value="C:membrane"/>
    <property type="evidence" value="ECO:0000318"/>
    <property type="project" value="GO_Central"/>
</dbReference>
<dbReference type="GeneID" id="110783510"/>
<evidence type="ECO:0000259" key="5">
    <source>
        <dbReference type="PROSITE" id="PS51635"/>
    </source>
</evidence>
<dbReference type="Proteomes" id="UP000813463">
    <property type="component" value="Chromosome 3"/>
</dbReference>
<evidence type="ECO:0000313" key="6">
    <source>
        <dbReference type="Proteomes" id="UP000813463"/>
    </source>
</evidence>
<dbReference type="AlphaFoldDB" id="A0A9R0JR43"/>
<feature type="domain" description="PNPLA" evidence="5">
    <location>
        <begin position="214"/>
        <end position="379"/>
    </location>
</feature>
<dbReference type="PANTHER" id="PTHR12406">
    <property type="entry name" value="CALCIUM-INDEPENDENT PHOSPHOLIPASE A2 IPLA2 -RELATED"/>
    <property type="match status" value="1"/>
</dbReference>
<feature type="short sequence motif" description="GXSXG" evidence="2">
    <location>
        <begin position="247"/>
        <end position="251"/>
    </location>
</feature>
<dbReference type="PANTHER" id="PTHR12406:SF7">
    <property type="entry name" value="PATATIN-LIKE PHOSPHOLIPASE DOMAIN-CONTAINING PROTEIN 4"/>
    <property type="match status" value="1"/>
</dbReference>
<gene>
    <name evidence="7" type="primary">LOC110783510</name>
</gene>
<keyword evidence="2 3" id="KW-0442">Lipid degradation</keyword>
<dbReference type="InterPro" id="IPR002641">
    <property type="entry name" value="PNPLA_dom"/>
</dbReference>
<dbReference type="GO" id="GO:0005811">
    <property type="term" value="C:lipid droplet"/>
    <property type="evidence" value="ECO:0000318"/>
    <property type="project" value="GO_Central"/>
</dbReference>
<comment type="caution">
    <text evidence="2">Lacks conserved residue(s) required for the propagation of feature annotation.</text>
</comment>
<protein>
    <recommendedName>
        <fullName evidence="3">Patatin</fullName>
        <ecNumber evidence="3">3.1.1.-</ecNumber>
    </recommendedName>
</protein>
<evidence type="ECO:0000256" key="3">
    <source>
        <dbReference type="RuleBase" id="RU361262"/>
    </source>
</evidence>
<name>A0A9R0JR43_SPIOL</name>
<dbReference type="CDD" id="cd07224">
    <property type="entry name" value="Pat_like"/>
    <property type="match status" value="1"/>
</dbReference>
<dbReference type="SUPFAM" id="SSF52151">
    <property type="entry name" value="FabD/lysophospholipase-like"/>
    <property type="match status" value="1"/>
</dbReference>
<dbReference type="InterPro" id="IPR033562">
    <property type="entry name" value="PLPL"/>
</dbReference>
<proteinExistence type="inferred from homology"/>
<reference evidence="6" key="1">
    <citation type="journal article" date="2021" name="Nat. Commun.">
        <title>Genomic analyses provide insights into spinach domestication and the genetic basis of agronomic traits.</title>
        <authorList>
            <person name="Cai X."/>
            <person name="Sun X."/>
            <person name="Xu C."/>
            <person name="Sun H."/>
            <person name="Wang X."/>
            <person name="Ge C."/>
            <person name="Zhang Z."/>
            <person name="Wang Q."/>
            <person name="Fei Z."/>
            <person name="Jiao C."/>
            <person name="Wang Q."/>
        </authorList>
    </citation>
    <scope>NUCLEOTIDE SEQUENCE [LARGE SCALE GENOMIC DNA]</scope>
    <source>
        <strain evidence="6">cv. Varoflay</strain>
    </source>
</reference>
<feature type="active site" description="Proton acceptor" evidence="2">
    <location>
        <position position="365"/>
    </location>
</feature>
<dbReference type="Pfam" id="PF01734">
    <property type="entry name" value="Patatin"/>
    <property type="match status" value="1"/>
</dbReference>
<dbReference type="PROSITE" id="PS51635">
    <property type="entry name" value="PNPLA"/>
    <property type="match status" value="1"/>
</dbReference>
<evidence type="ECO:0000256" key="4">
    <source>
        <dbReference type="SAM" id="MobiDB-lite"/>
    </source>
</evidence>